<evidence type="ECO:0000313" key="2">
    <source>
        <dbReference type="Proteomes" id="UP001310692"/>
    </source>
</evidence>
<evidence type="ECO:0000313" key="1">
    <source>
        <dbReference type="EMBL" id="MEE2567326.1"/>
    </source>
</evidence>
<comment type="caution">
    <text evidence="1">The sequence shown here is derived from an EMBL/GenBank/DDBJ whole genome shotgun (WGS) entry which is preliminary data.</text>
</comment>
<organism evidence="1 2">
    <name type="scientific">Hyphobacterium marinum</name>
    <dbReference type="NCBI Taxonomy" id="3116574"/>
    <lineage>
        <taxon>Bacteria</taxon>
        <taxon>Pseudomonadati</taxon>
        <taxon>Pseudomonadota</taxon>
        <taxon>Alphaproteobacteria</taxon>
        <taxon>Maricaulales</taxon>
        <taxon>Maricaulaceae</taxon>
        <taxon>Hyphobacterium</taxon>
    </lineage>
</organism>
<dbReference type="InterPro" id="IPR019056">
    <property type="entry name" value="Phage_TAC_6"/>
</dbReference>
<dbReference type="Pfam" id="PF09550">
    <property type="entry name" value="Phage_TAC_6"/>
    <property type="match status" value="1"/>
</dbReference>
<dbReference type="Proteomes" id="UP001310692">
    <property type="component" value="Unassembled WGS sequence"/>
</dbReference>
<dbReference type="EMBL" id="JAZDRO010000005">
    <property type="protein sequence ID" value="MEE2567326.1"/>
    <property type="molecule type" value="Genomic_DNA"/>
</dbReference>
<gene>
    <name evidence="1" type="ORF">V0U35_11620</name>
</gene>
<dbReference type="RefSeq" id="WP_330196888.1">
    <property type="nucleotide sequence ID" value="NZ_JAZDRO010000005.1"/>
</dbReference>
<reference evidence="1 2" key="1">
    <citation type="submission" date="2024-01" db="EMBL/GenBank/DDBJ databases">
        <title>Hyphobacterium bacterium isolated from marine sediment.</title>
        <authorList>
            <person name="Zhao S."/>
        </authorList>
    </citation>
    <scope>NUCLEOTIDE SEQUENCE [LARGE SCALE GENOMIC DNA]</scope>
    <source>
        <strain evidence="1 2">Y60-23</strain>
    </source>
</reference>
<accession>A0ABU7M0I1</accession>
<keyword evidence="2" id="KW-1185">Reference proteome</keyword>
<protein>
    <submittedName>
        <fullName evidence="1">Phage tail assembly chaperone</fullName>
    </submittedName>
</protein>
<name>A0ABU7M0I1_9PROT</name>
<proteinExistence type="predicted"/>
<sequence length="57" mass="6373">MTAIPFDDWLCLALRLGLMPAAFWRLSLKEWRALTAIGGAAVLDRTALEALRARFPD</sequence>